<reference evidence="1" key="1">
    <citation type="journal article" date="2023" name="J. Hazard. Mater.">
        <title>Anaerobic biodegradation of pyrene and benzo[a]pyrene by a new sulfate-reducing Desulforamulus aquiferis strain DSA.</title>
        <authorList>
            <person name="Zhang Z."/>
            <person name="Sun J."/>
            <person name="Gong X."/>
            <person name="Wang C."/>
            <person name="Wang H."/>
        </authorList>
    </citation>
    <scope>NUCLEOTIDE SEQUENCE</scope>
    <source>
        <strain evidence="1">DSA</strain>
    </source>
</reference>
<sequence length="63" mass="7181">MEKVAKKLHWVEPQILEIKILMTKISTAKLEFFSTDSYAHATDTSLMSLGELKHLDYTNALLS</sequence>
<evidence type="ECO:0000313" key="1">
    <source>
        <dbReference type="EMBL" id="MDO7788446.1"/>
    </source>
</evidence>
<gene>
    <name evidence="1" type="ORF">P6N53_14555</name>
</gene>
<evidence type="ECO:0000313" key="2">
    <source>
        <dbReference type="Proteomes" id="UP001172911"/>
    </source>
</evidence>
<accession>A0AAW7ZG98</accession>
<dbReference type="RefSeq" id="WP_304544391.1">
    <property type="nucleotide sequence ID" value="NZ_JARPTC010000021.1"/>
</dbReference>
<dbReference type="EMBL" id="JARPTC010000021">
    <property type="protein sequence ID" value="MDO7788446.1"/>
    <property type="molecule type" value="Genomic_DNA"/>
</dbReference>
<comment type="caution">
    <text evidence="1">The sequence shown here is derived from an EMBL/GenBank/DDBJ whole genome shotgun (WGS) entry which is preliminary data.</text>
</comment>
<proteinExistence type="predicted"/>
<dbReference type="AlphaFoldDB" id="A0AAW7ZG98"/>
<reference evidence="1" key="2">
    <citation type="submission" date="2023-03" db="EMBL/GenBank/DDBJ databases">
        <authorList>
            <person name="Zhang Z."/>
        </authorList>
    </citation>
    <scope>NUCLEOTIDE SEQUENCE</scope>
    <source>
        <strain evidence="1">DSA</strain>
    </source>
</reference>
<protein>
    <submittedName>
        <fullName evidence="1">Uncharacterized protein</fullName>
    </submittedName>
</protein>
<name>A0AAW7ZG98_9FIRM</name>
<organism evidence="1 2">
    <name type="scientific">Desulforamulus aquiferis</name>
    <dbReference type="NCBI Taxonomy" id="1397668"/>
    <lineage>
        <taxon>Bacteria</taxon>
        <taxon>Bacillati</taxon>
        <taxon>Bacillota</taxon>
        <taxon>Clostridia</taxon>
        <taxon>Eubacteriales</taxon>
        <taxon>Peptococcaceae</taxon>
        <taxon>Desulforamulus</taxon>
    </lineage>
</organism>
<dbReference type="Proteomes" id="UP001172911">
    <property type="component" value="Unassembled WGS sequence"/>
</dbReference>
<keyword evidence="2" id="KW-1185">Reference proteome</keyword>